<dbReference type="GO" id="GO:0005634">
    <property type="term" value="C:nucleus"/>
    <property type="evidence" value="ECO:0007669"/>
    <property type="project" value="TreeGrafter"/>
</dbReference>
<evidence type="ECO:0000256" key="5">
    <source>
        <dbReference type="SAM" id="Phobius"/>
    </source>
</evidence>
<dbReference type="PANTHER" id="PTHR43671:SF104">
    <property type="entry name" value="CALCIUM_CALMODULIN-DEPENDENT PROTEIN KINASE TYPE 1D-RELATED"/>
    <property type="match status" value="1"/>
</dbReference>
<dbReference type="EMBL" id="BLIY01000007">
    <property type="protein sequence ID" value="GFE53610.1"/>
    <property type="molecule type" value="Genomic_DNA"/>
</dbReference>
<protein>
    <recommendedName>
        <fullName evidence="6">Protein kinase domain-containing protein</fullName>
    </recommendedName>
</protein>
<organism evidence="7 8">
    <name type="scientific">Babesia ovis</name>
    <dbReference type="NCBI Taxonomy" id="5869"/>
    <lineage>
        <taxon>Eukaryota</taxon>
        <taxon>Sar</taxon>
        <taxon>Alveolata</taxon>
        <taxon>Apicomplexa</taxon>
        <taxon>Aconoidasida</taxon>
        <taxon>Piroplasmida</taxon>
        <taxon>Babesiidae</taxon>
        <taxon>Babesia</taxon>
    </lineage>
</organism>
<evidence type="ECO:0000259" key="6">
    <source>
        <dbReference type="PROSITE" id="PS50011"/>
    </source>
</evidence>
<keyword evidence="5" id="KW-0472">Membrane</keyword>
<evidence type="ECO:0000313" key="7">
    <source>
        <dbReference type="EMBL" id="GFE53610.1"/>
    </source>
</evidence>
<dbReference type="CDD" id="cd00180">
    <property type="entry name" value="PKc"/>
    <property type="match status" value="1"/>
</dbReference>
<keyword evidence="1" id="KW-0808">Transferase</keyword>
<keyword evidence="5" id="KW-0812">Transmembrane</keyword>
<dbReference type="SUPFAM" id="SSF56112">
    <property type="entry name" value="Protein kinase-like (PK-like)"/>
    <property type="match status" value="1"/>
</dbReference>
<feature type="domain" description="Protein kinase" evidence="6">
    <location>
        <begin position="195"/>
        <end position="608"/>
    </location>
</feature>
<dbReference type="Pfam" id="PF00069">
    <property type="entry name" value="Pkinase"/>
    <property type="match status" value="2"/>
</dbReference>
<evidence type="ECO:0000313" key="8">
    <source>
        <dbReference type="Proteomes" id="UP001057455"/>
    </source>
</evidence>
<keyword evidence="8" id="KW-1185">Reference proteome</keyword>
<dbReference type="PROSITE" id="PS50011">
    <property type="entry name" value="PROTEIN_KINASE_DOM"/>
    <property type="match status" value="1"/>
</dbReference>
<dbReference type="InterPro" id="IPR011009">
    <property type="entry name" value="Kinase-like_dom_sf"/>
</dbReference>
<gene>
    <name evidence="7" type="ORF">BaOVIS_010140</name>
</gene>
<accession>A0A9W5WU52</accession>
<dbReference type="GO" id="GO:0004674">
    <property type="term" value="F:protein serine/threonine kinase activity"/>
    <property type="evidence" value="ECO:0007669"/>
    <property type="project" value="TreeGrafter"/>
</dbReference>
<feature type="transmembrane region" description="Helical" evidence="5">
    <location>
        <begin position="145"/>
        <end position="166"/>
    </location>
</feature>
<dbReference type="InterPro" id="IPR008271">
    <property type="entry name" value="Ser/Thr_kinase_AS"/>
</dbReference>
<dbReference type="Gene3D" id="1.10.510.10">
    <property type="entry name" value="Transferase(Phosphotransferase) domain 1"/>
    <property type="match status" value="2"/>
</dbReference>
<dbReference type="Proteomes" id="UP001057455">
    <property type="component" value="Unassembled WGS sequence"/>
</dbReference>
<evidence type="ECO:0000256" key="3">
    <source>
        <dbReference type="ARBA" id="ARBA00022777"/>
    </source>
</evidence>
<evidence type="ECO:0000256" key="2">
    <source>
        <dbReference type="ARBA" id="ARBA00022741"/>
    </source>
</evidence>
<keyword evidence="2" id="KW-0547">Nucleotide-binding</keyword>
<dbReference type="PROSITE" id="PS00108">
    <property type="entry name" value="PROTEIN_KINASE_ST"/>
    <property type="match status" value="1"/>
</dbReference>
<dbReference type="GO" id="GO:0005524">
    <property type="term" value="F:ATP binding"/>
    <property type="evidence" value="ECO:0007669"/>
    <property type="project" value="UniProtKB-KW"/>
</dbReference>
<evidence type="ECO:0000256" key="4">
    <source>
        <dbReference type="ARBA" id="ARBA00022840"/>
    </source>
</evidence>
<keyword evidence="5" id="KW-1133">Transmembrane helix</keyword>
<dbReference type="AlphaFoldDB" id="A0A9W5WU52"/>
<dbReference type="InterPro" id="IPR000719">
    <property type="entry name" value="Prot_kinase_dom"/>
</dbReference>
<dbReference type="SMART" id="SM00220">
    <property type="entry name" value="S_TKc"/>
    <property type="match status" value="1"/>
</dbReference>
<dbReference type="InterPro" id="IPR050660">
    <property type="entry name" value="NEK_Ser/Thr_kinase"/>
</dbReference>
<evidence type="ECO:0000256" key="1">
    <source>
        <dbReference type="ARBA" id="ARBA00022679"/>
    </source>
</evidence>
<dbReference type="PANTHER" id="PTHR43671">
    <property type="entry name" value="SERINE/THREONINE-PROTEIN KINASE NEK"/>
    <property type="match status" value="1"/>
</dbReference>
<name>A0A9W5WU52_BABOV</name>
<sequence>MVANFPNSASILFLQSICSSWNKGLTHDPVDETTVVTGHNLPAKPSDFNNNRLIGTTRTDVITYENTCDIPIGHPQIPNECKLLRCRWDDAVYDALHQCASDAYKRPGVRDDYEQWKKYSHTHGVPIDEGNMKTSKMFTFDFAKMLLHFHVSLPIAGIIAVLLYVASSLCGFYRFIETLKDYIHGCRCRVCQRDFRLIKTLNRGPSSRIDLALFLGKDQSSDLEVALKIIPIKELTEISTIQQECRRLSRLNHKYVIRYYDDFLHCEWGWNLFLAPRIYCVIVTEYCQKGSLADLIEDEYDTLTEEYTLGIFKKLVMAVKYLHEHSLIHRDIKSPNILVASKNDVRLADFGLCDTCILKTSRKKMIKMRLLEVDAHIDKGDYIEHWSEDDEEEYDEEEDEDLEYTSDTPVDRLKRKEEENNRRFANKIKRLYREFNVGPRVSRCFNRRTMTENDILPETRIINRTWREWRTCFPRHPIIFTKLKKWFKYYDALYKNTNNKYVQNCNAYVPPQIGTRCYAAPEILHNVGYSRSSDIWALGCVLLELCSGVFMWELSYNLGEQPEQVVTLVSNLPTQVSEGTKHLILQMLSVCPNTRPNAAQILRSIRKIEETQKANSLG</sequence>
<dbReference type="OrthoDB" id="248923at2759"/>
<proteinExistence type="predicted"/>
<comment type="caution">
    <text evidence="7">The sequence shown here is derived from an EMBL/GenBank/DDBJ whole genome shotgun (WGS) entry which is preliminary data.</text>
</comment>
<keyword evidence="3" id="KW-0418">Kinase</keyword>
<reference evidence="7" key="1">
    <citation type="submission" date="2019-12" db="EMBL/GenBank/DDBJ databases">
        <title>Genome sequence of Babesia ovis.</title>
        <authorList>
            <person name="Yamagishi J."/>
            <person name="Sevinc F."/>
            <person name="Xuan X."/>
        </authorList>
    </citation>
    <scope>NUCLEOTIDE SEQUENCE</scope>
    <source>
        <strain evidence="7">Selcuk</strain>
    </source>
</reference>
<keyword evidence="4" id="KW-0067">ATP-binding</keyword>